<name>A0A9J6CNS3_POLVA</name>
<reference evidence="10" key="1">
    <citation type="submission" date="2021-03" db="EMBL/GenBank/DDBJ databases">
        <title>Chromosome level genome of the anhydrobiotic midge Polypedilum vanderplanki.</title>
        <authorList>
            <person name="Yoshida Y."/>
            <person name="Kikawada T."/>
            <person name="Gusev O."/>
        </authorList>
    </citation>
    <scope>NUCLEOTIDE SEQUENCE</scope>
    <source>
        <strain evidence="10">NIAS01</strain>
        <tissue evidence="10">Whole body or cell culture</tissue>
    </source>
</reference>
<evidence type="ECO:0000313" key="11">
    <source>
        <dbReference type="Proteomes" id="UP001107558"/>
    </source>
</evidence>
<dbReference type="GO" id="GO:0008237">
    <property type="term" value="F:metallopeptidase activity"/>
    <property type="evidence" value="ECO:0007669"/>
    <property type="project" value="UniProtKB-KW"/>
</dbReference>
<keyword evidence="2" id="KW-0645">Protease</keyword>
<evidence type="ECO:0000259" key="9">
    <source>
        <dbReference type="Pfam" id="PF16187"/>
    </source>
</evidence>
<evidence type="ECO:0000256" key="1">
    <source>
        <dbReference type="ARBA" id="ARBA00007261"/>
    </source>
</evidence>
<keyword evidence="3" id="KW-0479">Metal-binding</keyword>
<dbReference type="InterPro" id="IPR011249">
    <property type="entry name" value="Metalloenz_LuxS/M16"/>
</dbReference>
<feature type="domain" description="Peptidase M16 C-terminal" evidence="8">
    <location>
        <begin position="672"/>
        <end position="853"/>
    </location>
</feature>
<dbReference type="InterPro" id="IPR007863">
    <property type="entry name" value="Peptidase_M16_C"/>
</dbReference>
<evidence type="ECO:0000259" key="7">
    <source>
        <dbReference type="Pfam" id="PF00675"/>
    </source>
</evidence>
<keyword evidence="6" id="KW-0482">Metalloprotease</keyword>
<evidence type="ECO:0000259" key="8">
    <source>
        <dbReference type="Pfam" id="PF05193"/>
    </source>
</evidence>
<dbReference type="AlphaFoldDB" id="A0A9J6CNS3"/>
<dbReference type="Gene3D" id="3.30.830.10">
    <property type="entry name" value="Metalloenzyme, LuxS/M16 peptidase-like"/>
    <property type="match status" value="4"/>
</dbReference>
<evidence type="ECO:0000256" key="3">
    <source>
        <dbReference type="ARBA" id="ARBA00022723"/>
    </source>
</evidence>
<dbReference type="EMBL" id="JADBJN010000001">
    <property type="protein sequence ID" value="KAG5683600.1"/>
    <property type="molecule type" value="Genomic_DNA"/>
</dbReference>
<dbReference type="InterPro" id="IPR050626">
    <property type="entry name" value="Peptidase_M16"/>
</dbReference>
<dbReference type="Pfam" id="PF05193">
    <property type="entry name" value="Peptidase_M16_C"/>
    <property type="match status" value="2"/>
</dbReference>
<dbReference type="PANTHER" id="PTHR43690:SF18">
    <property type="entry name" value="INSULIN-DEGRADING ENZYME-RELATED"/>
    <property type="match status" value="1"/>
</dbReference>
<gene>
    <name evidence="10" type="ORF">PVAND_012873</name>
</gene>
<dbReference type="GO" id="GO:0006508">
    <property type="term" value="P:proteolysis"/>
    <property type="evidence" value="ECO:0007669"/>
    <property type="project" value="UniProtKB-KW"/>
</dbReference>
<dbReference type="Pfam" id="PF16187">
    <property type="entry name" value="Peptidase_M16_M"/>
    <property type="match status" value="1"/>
</dbReference>
<protein>
    <recommendedName>
        <fullName evidence="12">Insulin-degrading enzyme</fullName>
    </recommendedName>
</protein>
<dbReference type="SUPFAM" id="SSF63411">
    <property type="entry name" value="LuxS/MPP-like metallohydrolase"/>
    <property type="match status" value="4"/>
</dbReference>
<dbReference type="GO" id="GO:0046872">
    <property type="term" value="F:metal ion binding"/>
    <property type="evidence" value="ECO:0007669"/>
    <property type="project" value="UniProtKB-KW"/>
</dbReference>
<dbReference type="OrthoDB" id="952271at2759"/>
<dbReference type="Proteomes" id="UP001107558">
    <property type="component" value="Chromosome 1"/>
</dbReference>
<evidence type="ECO:0000256" key="5">
    <source>
        <dbReference type="ARBA" id="ARBA00022833"/>
    </source>
</evidence>
<organism evidence="10 11">
    <name type="scientific">Polypedilum vanderplanki</name>
    <name type="common">Sleeping chironomid midge</name>
    <dbReference type="NCBI Taxonomy" id="319348"/>
    <lineage>
        <taxon>Eukaryota</taxon>
        <taxon>Metazoa</taxon>
        <taxon>Ecdysozoa</taxon>
        <taxon>Arthropoda</taxon>
        <taxon>Hexapoda</taxon>
        <taxon>Insecta</taxon>
        <taxon>Pterygota</taxon>
        <taxon>Neoptera</taxon>
        <taxon>Endopterygota</taxon>
        <taxon>Diptera</taxon>
        <taxon>Nematocera</taxon>
        <taxon>Chironomoidea</taxon>
        <taxon>Chironomidae</taxon>
        <taxon>Chironominae</taxon>
        <taxon>Polypedilum</taxon>
        <taxon>Polypedilum</taxon>
    </lineage>
</organism>
<comment type="similarity">
    <text evidence="1">Belongs to the peptidase M16 family.</text>
</comment>
<dbReference type="PANTHER" id="PTHR43690">
    <property type="entry name" value="NARDILYSIN"/>
    <property type="match status" value="1"/>
</dbReference>
<evidence type="ECO:0008006" key="12">
    <source>
        <dbReference type="Google" id="ProtNLM"/>
    </source>
</evidence>
<evidence type="ECO:0000256" key="2">
    <source>
        <dbReference type="ARBA" id="ARBA00022670"/>
    </source>
</evidence>
<sequence>MEQVEILTSPIKSESDKKEYRLIKLQNGLKVLLIKSVESETEQIAAAALTISIGSFHESTSINGLAHFLEHCLFLGSENYPNAKEFSNFIFTNGGFMNAKTTNEFTSYYLSIFEELFDEALDRFVDMITKPLLPKDSILLELEAVDLEFQMTLNKNESREKIIFQKLFQESHPASKLNYGNLETLKENISEDELHAAVLQFFKKYVANKMFLCLQSHKSLEEMQQMVIEKFGKIKKEEEENFMNEFEVDKIMKPNYYEKILHVKPLKAAKRLKLSWILPQQISNDSKPLKYFEKIFDNNCIGGIVNWLKENNLVTNFYVEPQFNGYNDYNRQFCIFTLLSEIIDYGMKNIEKVLDAIFSYLLFLKETPIETHKKLFEQFKRQSEIDFRFIEEEETLKNVANIAQNNLYYKDIDILRKSSSAEFNEQEIADVINRLNEMRFVITITDSDHDNYSKIEKYSDIEYDLIDMPESYKTLWKNRRINEEFSLPLENPFEPTDFDIKINAEESQKFPKKILEDSKFEVWHKLDDKFNLPKAMINIEFMLGNHLDTIENFLFFEIYKSAVNFQIQKKLSQALVSGFKFDMKTSSTGIIFKFSGFSDKLELFIDMFFRKFTNVAKVMTEDTFKMILKIEKKKIVDKILNLTDLFDDFRKKFLLNKWHTQYDLYKILESATCEKIQNFIPSIFEKLKMKILAQGNITKNDVIKIVKILDWSFGNELQDEELENKPRAFQFPLNINNILRLKSPSKNDDNSLIAICYQIGQMTLQGINLGRFFENYFCAKAFDILRTQQQLGYDVKTTLEVNSGTLSFVIYVVSLENKHNFIDVHKKIVECTNKILTDINHLTDEEVEKLKKNRLKVFQSDDFTLKEEISRNWKTVKRGHYMFEKQEIYANVTAKLTKEDFIYFGNSFLKSDKQRSLSIQIIGNKNDQNAIKSDEIILEYISEKYEDDENVIIDIEEFQKNLYLYPSLKVLE</sequence>
<dbReference type="InterPro" id="IPR011765">
    <property type="entry name" value="Pept_M16_N"/>
</dbReference>
<feature type="domain" description="Peptidase M16 C-terminal" evidence="8">
    <location>
        <begin position="197"/>
        <end position="369"/>
    </location>
</feature>
<keyword evidence="4" id="KW-0378">Hydrolase</keyword>
<evidence type="ECO:0000256" key="4">
    <source>
        <dbReference type="ARBA" id="ARBA00022801"/>
    </source>
</evidence>
<dbReference type="InterPro" id="IPR032632">
    <property type="entry name" value="Peptidase_M16_M"/>
</dbReference>
<accession>A0A9J6CNS3</accession>
<feature type="domain" description="Peptidase M16 N-terminal" evidence="7">
    <location>
        <begin position="36"/>
        <end position="169"/>
    </location>
</feature>
<evidence type="ECO:0000313" key="10">
    <source>
        <dbReference type="EMBL" id="KAG5683600.1"/>
    </source>
</evidence>
<evidence type="ECO:0000256" key="6">
    <source>
        <dbReference type="ARBA" id="ARBA00023049"/>
    </source>
</evidence>
<dbReference type="Pfam" id="PF00675">
    <property type="entry name" value="Peptidase_M16"/>
    <property type="match status" value="1"/>
</dbReference>
<comment type="caution">
    <text evidence="10">The sequence shown here is derived from an EMBL/GenBank/DDBJ whole genome shotgun (WGS) entry which is preliminary data.</text>
</comment>
<proteinExistence type="inferred from homology"/>
<keyword evidence="11" id="KW-1185">Reference proteome</keyword>
<feature type="domain" description="Peptidase M16 middle/third" evidence="9">
    <location>
        <begin position="387"/>
        <end position="636"/>
    </location>
</feature>
<keyword evidence="5" id="KW-0862">Zinc</keyword>